<accession>A0AAN7GMF0</accession>
<protein>
    <submittedName>
        <fullName evidence="1">Uncharacterized protein</fullName>
    </submittedName>
</protein>
<reference evidence="1 2" key="1">
    <citation type="journal article" date="2023" name="Hortic Res">
        <title>Pangenome of water caltrop reveals structural variations and asymmetric subgenome divergence after allopolyploidization.</title>
        <authorList>
            <person name="Zhang X."/>
            <person name="Chen Y."/>
            <person name="Wang L."/>
            <person name="Yuan Y."/>
            <person name="Fang M."/>
            <person name="Shi L."/>
            <person name="Lu R."/>
            <person name="Comes H.P."/>
            <person name="Ma Y."/>
            <person name="Chen Y."/>
            <person name="Huang G."/>
            <person name="Zhou Y."/>
            <person name="Zheng Z."/>
            <person name="Qiu Y."/>
        </authorList>
    </citation>
    <scope>NUCLEOTIDE SEQUENCE [LARGE SCALE GENOMIC DNA]</scope>
    <source>
        <tissue evidence="1">Roots</tissue>
    </source>
</reference>
<keyword evidence="2" id="KW-1185">Reference proteome</keyword>
<proteinExistence type="predicted"/>
<organism evidence="1 2">
    <name type="scientific">Trapa incisa</name>
    <dbReference type="NCBI Taxonomy" id="236973"/>
    <lineage>
        <taxon>Eukaryota</taxon>
        <taxon>Viridiplantae</taxon>
        <taxon>Streptophyta</taxon>
        <taxon>Embryophyta</taxon>
        <taxon>Tracheophyta</taxon>
        <taxon>Spermatophyta</taxon>
        <taxon>Magnoliopsida</taxon>
        <taxon>eudicotyledons</taxon>
        <taxon>Gunneridae</taxon>
        <taxon>Pentapetalae</taxon>
        <taxon>rosids</taxon>
        <taxon>malvids</taxon>
        <taxon>Myrtales</taxon>
        <taxon>Lythraceae</taxon>
        <taxon>Trapa</taxon>
    </lineage>
</organism>
<gene>
    <name evidence="1" type="ORF">SAY87_026008</name>
</gene>
<comment type="caution">
    <text evidence="1">The sequence shown here is derived from an EMBL/GenBank/DDBJ whole genome shotgun (WGS) entry which is preliminary data.</text>
</comment>
<evidence type="ECO:0000313" key="1">
    <source>
        <dbReference type="EMBL" id="KAK4746971.1"/>
    </source>
</evidence>
<evidence type="ECO:0000313" key="2">
    <source>
        <dbReference type="Proteomes" id="UP001345219"/>
    </source>
</evidence>
<name>A0AAN7GMF0_9MYRT</name>
<sequence length="127" mass="14513">MSSAPAPHCSYRLKHLRKEANKIFADILFGNSRSLSVVSTSLKPYIDAYDNDSVMEQLIYVMHKSIRIPKYHQLDNASDSDEFNECGGSKATSFDKDSLDKDSMEFYDKVELALKDIIFNDHVSLIW</sequence>
<dbReference type="EMBL" id="JAXIOK010000020">
    <property type="protein sequence ID" value="KAK4746971.1"/>
    <property type="molecule type" value="Genomic_DNA"/>
</dbReference>
<dbReference type="AlphaFoldDB" id="A0AAN7GMF0"/>
<dbReference type="Proteomes" id="UP001345219">
    <property type="component" value="Chromosome 20"/>
</dbReference>